<dbReference type="PANTHER" id="PTHR31751">
    <property type="entry name" value="SI:CH211-108C17.2-RELATED-RELATED"/>
    <property type="match status" value="1"/>
</dbReference>
<evidence type="ECO:0000256" key="4">
    <source>
        <dbReference type="ARBA" id="ARBA00023125"/>
    </source>
</evidence>
<dbReference type="PROSITE" id="PS50950">
    <property type="entry name" value="ZF_THAP"/>
    <property type="match status" value="1"/>
</dbReference>
<evidence type="ECO:0000313" key="8">
    <source>
        <dbReference type="EMBL" id="CAH2321140.1"/>
    </source>
</evidence>
<keyword evidence="4 5" id="KW-0238">DNA-binding</keyword>
<dbReference type="SUPFAM" id="SSF57716">
    <property type="entry name" value="Glucocorticoid receptor-like (DNA-binding domain)"/>
    <property type="match status" value="1"/>
</dbReference>
<proteinExistence type="predicted"/>
<dbReference type="SMART" id="SM00980">
    <property type="entry name" value="THAP"/>
    <property type="match status" value="1"/>
</dbReference>
<dbReference type="SMART" id="SM00692">
    <property type="entry name" value="DM3"/>
    <property type="match status" value="1"/>
</dbReference>
<dbReference type="EMBL" id="OW240922">
    <property type="protein sequence ID" value="CAH2321140.1"/>
    <property type="molecule type" value="Genomic_DNA"/>
</dbReference>
<dbReference type="AlphaFoldDB" id="A0AAD1WT20"/>
<keyword evidence="2 5" id="KW-0863">Zinc-finger</keyword>
<gene>
    <name evidence="8" type="ORF">PECUL_23A019711</name>
</gene>
<evidence type="ECO:0000256" key="2">
    <source>
        <dbReference type="ARBA" id="ARBA00022771"/>
    </source>
</evidence>
<feature type="region of interest" description="Disordered" evidence="6">
    <location>
        <begin position="196"/>
        <end position="251"/>
    </location>
</feature>
<reference evidence="8" key="1">
    <citation type="submission" date="2022-03" db="EMBL/GenBank/DDBJ databases">
        <authorList>
            <person name="Alioto T."/>
            <person name="Alioto T."/>
            <person name="Gomez Garrido J."/>
        </authorList>
    </citation>
    <scope>NUCLEOTIDE SEQUENCE</scope>
</reference>
<dbReference type="Pfam" id="PF05485">
    <property type="entry name" value="THAP"/>
    <property type="match status" value="1"/>
</dbReference>
<feature type="compositionally biased region" description="Low complexity" evidence="6">
    <location>
        <begin position="219"/>
        <end position="235"/>
    </location>
</feature>
<evidence type="ECO:0000256" key="1">
    <source>
        <dbReference type="ARBA" id="ARBA00022723"/>
    </source>
</evidence>
<evidence type="ECO:0000313" key="9">
    <source>
        <dbReference type="Proteomes" id="UP001295444"/>
    </source>
</evidence>
<keyword evidence="3" id="KW-0862">Zinc</keyword>
<evidence type="ECO:0000256" key="3">
    <source>
        <dbReference type="ARBA" id="ARBA00022833"/>
    </source>
</evidence>
<name>A0AAD1WT20_PELCU</name>
<feature type="compositionally biased region" description="Basic residues" evidence="6">
    <location>
        <begin position="201"/>
        <end position="210"/>
    </location>
</feature>
<dbReference type="GO" id="GO:0008270">
    <property type="term" value="F:zinc ion binding"/>
    <property type="evidence" value="ECO:0007669"/>
    <property type="project" value="UniProtKB-KW"/>
</dbReference>
<evidence type="ECO:0000259" key="7">
    <source>
        <dbReference type="PROSITE" id="PS50950"/>
    </source>
</evidence>
<protein>
    <submittedName>
        <fullName evidence="8">RNA pseudouridylate synthase domain-containing 1 isoform X1</fullName>
    </submittedName>
</protein>
<evidence type="ECO:0000256" key="6">
    <source>
        <dbReference type="SAM" id="MobiDB-lite"/>
    </source>
</evidence>
<keyword evidence="9" id="KW-1185">Reference proteome</keyword>
<keyword evidence="1" id="KW-0479">Metal-binding</keyword>
<dbReference type="GO" id="GO:0003677">
    <property type="term" value="F:DNA binding"/>
    <property type="evidence" value="ECO:0007669"/>
    <property type="project" value="UniProtKB-UniRule"/>
</dbReference>
<dbReference type="PANTHER" id="PTHR31751:SF42">
    <property type="entry name" value="PROTEIN CBG10204"/>
    <property type="match status" value="1"/>
</dbReference>
<dbReference type="Proteomes" id="UP001295444">
    <property type="component" value="Chromosome 11"/>
</dbReference>
<sequence>MPNCVVFGCPRQPVKNNPDMDVRLHCFPKDPERVKLWLMQTRQHFRDIDKVVVAICDGKRNNNYRLCSRHFTKDCYTINGTHKSLNKYAIPTIFPTGTGLPCIDEDMFFKRCFKLHTDLSMCTPTSIKDLLSFTKILCDVSTSTNDYVCTREVSTQTESISLKDAIELSKSSQHIHTSISKRMSVEHCYAKMVNNTSVSKTQRKRKRKSNLIKSKESSQFEQELFEQSSEEPLSPTNSFNEEAEMSPHSEELHLAYSQQSRVLSKDLNDAHQRFRPLESSPRELRKSSAQKLINERKFIVFESCIDALCYKVTCQSVLNCKGRIIDLKKKTEGTYLHISATCEKGHQFSLWESQPKISKIGAGNILLAASILFSGSHFSKVQELLHIFGLQQISKSAYCRYQHRYLYGSIYYHWQLERDRVKEVCKDRPLCLMGNRQYENPELGHKYCMYTFIDVGSKNIVDFEVVEVYQGTSSVTKEERGFQMCLDRLRTENLDVHIIATDKHLSIEKLMQEHYEDIDHQYNVWNYAKELKKNLMTLSQKKNCSEISNWIEAIMDHFWWSIKTCNGEINELRERWQSLLYHVSGQHEWVGRQRYCSCFHDPISAEENVKTKWIAKNSPAFENLVLFVTDEQLHKDLIRLVHFCHTDAIGSFHNMFLKYRPKRLDFGMDSLDARTVLAILAHNHNVEIKQESVKERFMFPNTLFYRKRWVVRTGDEPMSNEHIEDMLLTVLRVCSGSLT</sequence>
<evidence type="ECO:0000256" key="5">
    <source>
        <dbReference type="PROSITE-ProRule" id="PRU00309"/>
    </source>
</evidence>
<dbReference type="InterPro" id="IPR006612">
    <property type="entry name" value="THAP_Znf"/>
</dbReference>
<feature type="domain" description="THAP-type" evidence="7">
    <location>
        <begin position="1"/>
        <end position="94"/>
    </location>
</feature>
<organism evidence="8 9">
    <name type="scientific">Pelobates cultripes</name>
    <name type="common">Western spadefoot toad</name>
    <dbReference type="NCBI Taxonomy" id="61616"/>
    <lineage>
        <taxon>Eukaryota</taxon>
        <taxon>Metazoa</taxon>
        <taxon>Chordata</taxon>
        <taxon>Craniata</taxon>
        <taxon>Vertebrata</taxon>
        <taxon>Euteleostomi</taxon>
        <taxon>Amphibia</taxon>
        <taxon>Batrachia</taxon>
        <taxon>Anura</taxon>
        <taxon>Pelobatoidea</taxon>
        <taxon>Pelobatidae</taxon>
        <taxon>Pelobates</taxon>
    </lineage>
</organism>
<accession>A0AAD1WT20</accession>